<accession>T1JND6</accession>
<dbReference type="Gene3D" id="3.40.30.10">
    <property type="entry name" value="Glutaredoxin"/>
    <property type="match status" value="1"/>
</dbReference>
<dbReference type="eggNOG" id="KOG0867">
    <property type="taxonomic scope" value="Eukaryota"/>
</dbReference>
<sequence length="465" mass="54072">MSWTCRGREALSARGFLFSRHNCTCATANRNCVLRRCLQYHFLFRFGVMASGTLYTYPGNFRAYKILIAAEFSGVKVKTVSEAPAFVLGQTNKTEEFLKKFPLGKVPAFETTDGRNVFESNAIAYYVGNEQLRGTSPIDQALIQQWINVADNEILPSSCTWVFPCFGIMQYNKQATDRAKDDIKRVLALLNNHLSTRTYLVGERITQADITMCCALLQLYEYVLEPAFRDQFVNTNRWFATLINQPEFKKVLGERKLCEKMAQFDEKKNEKGDKKKEEKKEKVKDDKKKKEEEDLNDVDELELAPKSKDPFEKFPKGNFDMDDFKRFYSNESEKDSIPYFWQKFDKENYSIWFCEYKYPEDLTKTYMSCNLISGMFQRLDKMRKNAFASVILFGEDNNSTISGVWVWKGHELAFPLSADWQVDYESYSWKKLDANSDETKKLVDSYFAWAGDFGGKKFVEGKIFK</sequence>
<dbReference type="AlphaFoldDB" id="T1JND6"/>
<dbReference type="InterPro" id="IPR036282">
    <property type="entry name" value="Glutathione-S-Trfase_C_sf"/>
</dbReference>
<dbReference type="SFLD" id="SFLDG00358">
    <property type="entry name" value="Main_(cytGST)"/>
    <property type="match status" value="1"/>
</dbReference>
<evidence type="ECO:0000259" key="8">
    <source>
        <dbReference type="PROSITE" id="PS50404"/>
    </source>
</evidence>
<dbReference type="CDD" id="cd03181">
    <property type="entry name" value="GST_C_EF1Bgamma_like"/>
    <property type="match status" value="1"/>
</dbReference>
<dbReference type="FunFam" id="3.40.30.10:FF:000233">
    <property type="entry name" value="Elongation factor 1-gamma"/>
    <property type="match status" value="1"/>
</dbReference>
<feature type="domain" description="GST C-terminal" evidence="9">
    <location>
        <begin position="136"/>
        <end position="264"/>
    </location>
</feature>
<feature type="compositionally biased region" description="Basic and acidic residues" evidence="6">
    <location>
        <begin position="268"/>
        <end position="292"/>
    </location>
</feature>
<evidence type="ECO:0000259" key="7">
    <source>
        <dbReference type="PROSITE" id="PS50040"/>
    </source>
</evidence>
<dbReference type="Gene3D" id="3.30.70.1010">
    <property type="entry name" value="Translation elongation factor EF1B, gamma chain, conserved domain"/>
    <property type="match status" value="1"/>
</dbReference>
<evidence type="ECO:0000256" key="3">
    <source>
        <dbReference type="ARBA" id="ARBA00022917"/>
    </source>
</evidence>
<dbReference type="EnsemblMetazoa" id="SMAR015365-RA">
    <property type="protein sequence ID" value="SMAR015365-PA"/>
    <property type="gene ID" value="SMAR015365"/>
</dbReference>
<dbReference type="OMA" id="TQYFSWT"/>
<dbReference type="InterPro" id="IPR040079">
    <property type="entry name" value="Glutathione_S-Trfase"/>
</dbReference>
<dbReference type="InterPro" id="IPR004045">
    <property type="entry name" value="Glutathione_S-Trfase_N"/>
</dbReference>
<dbReference type="PROSITE" id="PS50405">
    <property type="entry name" value="GST_CTER"/>
    <property type="match status" value="1"/>
</dbReference>
<dbReference type="SUPFAM" id="SSF52833">
    <property type="entry name" value="Thioredoxin-like"/>
    <property type="match status" value="1"/>
</dbReference>
<dbReference type="SUPFAM" id="SSF47616">
    <property type="entry name" value="GST C-terminal domain-like"/>
    <property type="match status" value="1"/>
</dbReference>
<dbReference type="STRING" id="126957.T1JND6"/>
<dbReference type="SFLD" id="SFLDS00019">
    <property type="entry name" value="Glutathione_Transferase_(cytos"/>
    <property type="match status" value="1"/>
</dbReference>
<dbReference type="HOGENOM" id="CLU_011226_3_1_1"/>
<dbReference type="eggNOG" id="KOG1627">
    <property type="taxonomic scope" value="Eukaryota"/>
</dbReference>
<keyword evidence="2 5" id="KW-0251">Elongation factor</keyword>
<dbReference type="SUPFAM" id="SSF89942">
    <property type="entry name" value="eEF1-gamma domain"/>
    <property type="match status" value="1"/>
</dbReference>
<dbReference type="GO" id="GO:0005634">
    <property type="term" value="C:nucleus"/>
    <property type="evidence" value="ECO:0007669"/>
    <property type="project" value="TreeGrafter"/>
</dbReference>
<dbReference type="CDD" id="cd03044">
    <property type="entry name" value="GST_N_EF1Bgamma"/>
    <property type="match status" value="1"/>
</dbReference>
<evidence type="ECO:0000259" key="9">
    <source>
        <dbReference type="PROSITE" id="PS50405"/>
    </source>
</evidence>
<dbReference type="GO" id="GO:0005737">
    <property type="term" value="C:cytoplasm"/>
    <property type="evidence" value="ECO:0007669"/>
    <property type="project" value="TreeGrafter"/>
</dbReference>
<dbReference type="PhylomeDB" id="T1JND6"/>
<dbReference type="InterPro" id="IPR010987">
    <property type="entry name" value="Glutathione-S-Trfase_C-like"/>
</dbReference>
<keyword evidence="3 5" id="KW-0648">Protein biosynthesis</keyword>
<dbReference type="Proteomes" id="UP000014500">
    <property type="component" value="Unassembled WGS sequence"/>
</dbReference>
<evidence type="ECO:0000313" key="11">
    <source>
        <dbReference type="Proteomes" id="UP000014500"/>
    </source>
</evidence>
<evidence type="ECO:0000256" key="1">
    <source>
        <dbReference type="ARBA" id="ARBA00022218"/>
    </source>
</evidence>
<organism evidence="10 11">
    <name type="scientific">Strigamia maritima</name>
    <name type="common">European centipede</name>
    <name type="synonym">Geophilus maritimus</name>
    <dbReference type="NCBI Taxonomy" id="126957"/>
    <lineage>
        <taxon>Eukaryota</taxon>
        <taxon>Metazoa</taxon>
        <taxon>Ecdysozoa</taxon>
        <taxon>Arthropoda</taxon>
        <taxon>Myriapoda</taxon>
        <taxon>Chilopoda</taxon>
        <taxon>Pleurostigmophora</taxon>
        <taxon>Geophilomorpha</taxon>
        <taxon>Linotaeniidae</taxon>
        <taxon>Strigamia</taxon>
    </lineage>
</organism>
<evidence type="ECO:0000256" key="6">
    <source>
        <dbReference type="SAM" id="MobiDB-lite"/>
    </source>
</evidence>
<dbReference type="Gene3D" id="1.20.1050.10">
    <property type="match status" value="1"/>
</dbReference>
<feature type="domain" description="EF-1-gamma C-terminal" evidence="7">
    <location>
        <begin position="307"/>
        <end position="465"/>
    </location>
</feature>
<evidence type="ECO:0000256" key="2">
    <source>
        <dbReference type="ARBA" id="ARBA00022768"/>
    </source>
</evidence>
<dbReference type="Pfam" id="PF02798">
    <property type="entry name" value="GST_N"/>
    <property type="match status" value="1"/>
</dbReference>
<protein>
    <recommendedName>
        <fullName evidence="1">Elongation factor 1-gamma</fullName>
    </recommendedName>
    <alternativeName>
        <fullName evidence="4">eEF-1B gamma</fullName>
    </alternativeName>
</protein>
<dbReference type="PANTHER" id="PTHR43986:SF1">
    <property type="entry name" value="ELONGATION FACTOR 1-GAMMA"/>
    <property type="match status" value="1"/>
</dbReference>
<dbReference type="Pfam" id="PF00043">
    <property type="entry name" value="GST_C"/>
    <property type="match status" value="1"/>
</dbReference>
<reference evidence="10" key="2">
    <citation type="submission" date="2015-02" db="UniProtKB">
        <authorList>
            <consortium name="EnsemblMetazoa"/>
        </authorList>
    </citation>
    <scope>IDENTIFICATION</scope>
</reference>
<dbReference type="InterPro" id="IPR004046">
    <property type="entry name" value="GST_C"/>
</dbReference>
<dbReference type="PROSITE" id="PS50404">
    <property type="entry name" value="GST_NTER"/>
    <property type="match status" value="1"/>
</dbReference>
<evidence type="ECO:0000256" key="4">
    <source>
        <dbReference type="ARBA" id="ARBA00030426"/>
    </source>
</evidence>
<dbReference type="SMART" id="SM01183">
    <property type="entry name" value="EF1G"/>
    <property type="match status" value="1"/>
</dbReference>
<dbReference type="Pfam" id="PF00647">
    <property type="entry name" value="EF1G"/>
    <property type="match status" value="1"/>
</dbReference>
<dbReference type="FunFam" id="3.30.70.1010:FF:000001">
    <property type="entry name" value="Elongation factor 1-gamma 1"/>
    <property type="match status" value="1"/>
</dbReference>
<dbReference type="InterPro" id="IPR036249">
    <property type="entry name" value="Thioredoxin-like_sf"/>
</dbReference>
<dbReference type="PROSITE" id="PS50040">
    <property type="entry name" value="EF1G_C"/>
    <property type="match status" value="1"/>
</dbReference>
<feature type="region of interest" description="Disordered" evidence="6">
    <location>
        <begin position="268"/>
        <end position="296"/>
    </location>
</feature>
<dbReference type="FunFam" id="1.20.1050.10:FF:000006">
    <property type="entry name" value="Elongation factor 1 gamma"/>
    <property type="match status" value="1"/>
</dbReference>
<keyword evidence="11" id="KW-1185">Reference proteome</keyword>
<evidence type="ECO:0000256" key="5">
    <source>
        <dbReference type="PROSITE-ProRule" id="PRU00519"/>
    </source>
</evidence>
<dbReference type="EMBL" id="JH432112">
    <property type="status" value="NOT_ANNOTATED_CDS"/>
    <property type="molecule type" value="Genomic_DNA"/>
</dbReference>
<feature type="domain" description="GST N-terminal" evidence="8">
    <location>
        <begin position="50"/>
        <end position="135"/>
    </location>
</feature>
<dbReference type="InterPro" id="IPR050802">
    <property type="entry name" value="EF-GSTs"/>
</dbReference>
<dbReference type="GO" id="GO:0003746">
    <property type="term" value="F:translation elongation factor activity"/>
    <property type="evidence" value="ECO:0007669"/>
    <property type="project" value="UniProtKB-UniRule"/>
</dbReference>
<reference evidence="11" key="1">
    <citation type="submission" date="2011-05" db="EMBL/GenBank/DDBJ databases">
        <authorList>
            <person name="Richards S.R."/>
            <person name="Qu J."/>
            <person name="Jiang H."/>
            <person name="Jhangiani S.N."/>
            <person name="Agravi P."/>
            <person name="Goodspeed R."/>
            <person name="Gross S."/>
            <person name="Mandapat C."/>
            <person name="Jackson L."/>
            <person name="Mathew T."/>
            <person name="Pu L."/>
            <person name="Thornton R."/>
            <person name="Saada N."/>
            <person name="Wilczek-Boney K.B."/>
            <person name="Lee S."/>
            <person name="Kovar C."/>
            <person name="Wu Y."/>
            <person name="Scherer S.E."/>
            <person name="Worley K.C."/>
            <person name="Muzny D.M."/>
            <person name="Gibbs R."/>
        </authorList>
    </citation>
    <scope>NUCLEOTIDE SEQUENCE</scope>
    <source>
        <strain evidence="11">Brora</strain>
    </source>
</reference>
<dbReference type="PANTHER" id="PTHR43986">
    <property type="entry name" value="ELONGATION FACTOR 1-GAMMA"/>
    <property type="match status" value="1"/>
</dbReference>
<evidence type="ECO:0000313" key="10">
    <source>
        <dbReference type="EnsemblMetazoa" id="SMAR015365-PA"/>
    </source>
</evidence>
<dbReference type="InterPro" id="IPR001662">
    <property type="entry name" value="EF1B_G_C"/>
</dbReference>
<dbReference type="InterPro" id="IPR036433">
    <property type="entry name" value="EF1B_G_C_sf"/>
</dbReference>
<name>T1JND6_STRMM</name>
<proteinExistence type="predicted"/>